<evidence type="ECO:0000256" key="6">
    <source>
        <dbReference type="ARBA" id="ARBA00022982"/>
    </source>
</evidence>
<dbReference type="InterPro" id="IPR001226">
    <property type="entry name" value="Flavodoxin_CS"/>
</dbReference>
<evidence type="ECO:0000256" key="7">
    <source>
        <dbReference type="RuleBase" id="RU367037"/>
    </source>
</evidence>
<comment type="caution">
    <text evidence="9">The sequence shown here is derived from an EMBL/GenBank/DDBJ whole genome shotgun (WGS) entry which is preliminary data.</text>
</comment>
<dbReference type="GO" id="GO:0016651">
    <property type="term" value="F:oxidoreductase activity, acting on NAD(P)H"/>
    <property type="evidence" value="ECO:0007669"/>
    <property type="project" value="UniProtKB-ARBA"/>
</dbReference>
<evidence type="ECO:0000313" key="10">
    <source>
        <dbReference type="Proteomes" id="UP000824250"/>
    </source>
</evidence>
<gene>
    <name evidence="9" type="ORF">IAB28_01915</name>
</gene>
<dbReference type="InterPro" id="IPR008254">
    <property type="entry name" value="Flavodoxin/NO_synth"/>
</dbReference>
<protein>
    <recommendedName>
        <fullName evidence="7">Flavodoxin</fullName>
    </recommendedName>
</protein>
<proteinExistence type="inferred from homology"/>
<keyword evidence="3 7" id="KW-0813">Transport</keyword>
<evidence type="ECO:0000256" key="4">
    <source>
        <dbReference type="ARBA" id="ARBA00022630"/>
    </source>
</evidence>
<dbReference type="GO" id="GO:0009055">
    <property type="term" value="F:electron transfer activity"/>
    <property type="evidence" value="ECO:0007669"/>
    <property type="project" value="UniProtKB-UniRule"/>
</dbReference>
<comment type="function">
    <text evidence="7">Low-potential electron donor to a number of redox enzymes.</text>
</comment>
<evidence type="ECO:0000256" key="1">
    <source>
        <dbReference type="ARBA" id="ARBA00001917"/>
    </source>
</evidence>
<sequence>MDKIMVVYWSQTGNTAAMAEAVGQGIAEAGKEAVVCDVSSASIEDLKAAEAFALGCPAMGAEVLEEGEMEPFVMEVEGFASGKKIGLFGSYGWGDGQWMRDWEDRMKAAGAVIVGREGVTAQEAPDADAIEACKALGRELAAV</sequence>
<dbReference type="NCBIfam" id="TIGR01753">
    <property type="entry name" value="flav_short"/>
    <property type="match status" value="1"/>
</dbReference>
<dbReference type="Pfam" id="PF00258">
    <property type="entry name" value="Flavodoxin_1"/>
    <property type="match status" value="1"/>
</dbReference>
<evidence type="ECO:0000259" key="8">
    <source>
        <dbReference type="PROSITE" id="PS50902"/>
    </source>
</evidence>
<evidence type="ECO:0000256" key="3">
    <source>
        <dbReference type="ARBA" id="ARBA00022448"/>
    </source>
</evidence>
<dbReference type="PROSITE" id="PS50902">
    <property type="entry name" value="FLAVODOXIN_LIKE"/>
    <property type="match status" value="1"/>
</dbReference>
<keyword evidence="5 7" id="KW-0288">FMN</keyword>
<dbReference type="GO" id="GO:0010181">
    <property type="term" value="F:FMN binding"/>
    <property type="evidence" value="ECO:0007669"/>
    <property type="project" value="UniProtKB-UniRule"/>
</dbReference>
<evidence type="ECO:0000256" key="5">
    <source>
        <dbReference type="ARBA" id="ARBA00022643"/>
    </source>
</evidence>
<reference evidence="9" key="1">
    <citation type="submission" date="2020-10" db="EMBL/GenBank/DDBJ databases">
        <authorList>
            <person name="Gilroy R."/>
        </authorList>
    </citation>
    <scope>NUCLEOTIDE SEQUENCE</scope>
    <source>
        <strain evidence="9">CHK180-2868</strain>
    </source>
</reference>
<comment type="similarity">
    <text evidence="2 7">Belongs to the flavodoxin family.</text>
</comment>
<feature type="domain" description="Flavodoxin-like" evidence="8">
    <location>
        <begin position="4"/>
        <end position="141"/>
    </location>
</feature>
<dbReference type="PANTHER" id="PTHR43717">
    <property type="entry name" value="ANAEROBIC NITRIC OXIDE REDUCTASE FLAVORUBREDOXIN"/>
    <property type="match status" value="1"/>
</dbReference>
<keyword evidence="6 7" id="KW-0249">Electron transport</keyword>
<dbReference type="InterPro" id="IPR010087">
    <property type="entry name" value="Flav_short"/>
</dbReference>
<dbReference type="Gene3D" id="3.40.50.360">
    <property type="match status" value="1"/>
</dbReference>
<dbReference type="PROSITE" id="PS00201">
    <property type="entry name" value="FLAVODOXIN"/>
    <property type="match status" value="1"/>
</dbReference>
<dbReference type="EMBL" id="DVGC01000007">
    <property type="protein sequence ID" value="HIR04712.1"/>
    <property type="molecule type" value="Genomic_DNA"/>
</dbReference>
<dbReference type="PANTHER" id="PTHR43717:SF1">
    <property type="entry name" value="ANAEROBIC NITRIC OXIDE REDUCTASE FLAVORUBREDOXIN"/>
    <property type="match status" value="1"/>
</dbReference>
<evidence type="ECO:0000256" key="2">
    <source>
        <dbReference type="ARBA" id="ARBA00005267"/>
    </source>
</evidence>
<comment type="cofactor">
    <cofactor evidence="1 7">
        <name>FMN</name>
        <dbReference type="ChEBI" id="CHEBI:58210"/>
    </cofactor>
</comment>
<dbReference type="InterPro" id="IPR029039">
    <property type="entry name" value="Flavoprotein-like_sf"/>
</dbReference>
<organism evidence="9 10">
    <name type="scientific">Candidatus Copromonas faecavium</name>
    <name type="common">nom. illeg.</name>
    <dbReference type="NCBI Taxonomy" id="2840740"/>
    <lineage>
        <taxon>Bacteria</taxon>
        <taxon>Bacillati</taxon>
        <taxon>Bacillota</taxon>
        <taxon>Clostridia</taxon>
        <taxon>Lachnospirales</taxon>
        <taxon>Lachnospiraceae</taxon>
        <taxon>Candidatus Copromonas (nom. illeg.)</taxon>
    </lineage>
</organism>
<name>A0A9D1D4G2_9FIRM</name>
<evidence type="ECO:0000313" key="9">
    <source>
        <dbReference type="EMBL" id="HIR04712.1"/>
    </source>
</evidence>
<accession>A0A9D1D4G2</accession>
<keyword evidence="4 7" id="KW-0285">Flavoprotein</keyword>
<reference evidence="9" key="2">
    <citation type="journal article" date="2021" name="PeerJ">
        <title>Extensive microbial diversity within the chicken gut microbiome revealed by metagenomics and culture.</title>
        <authorList>
            <person name="Gilroy R."/>
            <person name="Ravi A."/>
            <person name="Getino M."/>
            <person name="Pursley I."/>
            <person name="Horton D.L."/>
            <person name="Alikhan N.F."/>
            <person name="Baker D."/>
            <person name="Gharbi K."/>
            <person name="Hall N."/>
            <person name="Watson M."/>
            <person name="Adriaenssens E.M."/>
            <person name="Foster-Nyarko E."/>
            <person name="Jarju S."/>
            <person name="Secka A."/>
            <person name="Antonio M."/>
            <person name="Oren A."/>
            <person name="Chaudhuri R.R."/>
            <person name="La Ragione R."/>
            <person name="Hildebrand F."/>
            <person name="Pallen M.J."/>
        </authorList>
    </citation>
    <scope>NUCLEOTIDE SEQUENCE</scope>
    <source>
        <strain evidence="9">CHK180-2868</strain>
    </source>
</reference>
<dbReference type="SUPFAM" id="SSF52218">
    <property type="entry name" value="Flavoproteins"/>
    <property type="match status" value="1"/>
</dbReference>
<dbReference type="AlphaFoldDB" id="A0A9D1D4G2"/>
<dbReference type="Proteomes" id="UP000824250">
    <property type="component" value="Unassembled WGS sequence"/>
</dbReference>